<accession>A0A0D6QUI7</accession>
<keyword evidence="4 7" id="KW-0812">Transmembrane</keyword>
<feature type="transmembrane region" description="Helical" evidence="7">
    <location>
        <begin position="323"/>
        <end position="344"/>
    </location>
</feature>
<feature type="transmembrane region" description="Helical" evidence="7">
    <location>
        <begin position="6"/>
        <end position="26"/>
    </location>
</feature>
<evidence type="ECO:0000256" key="5">
    <source>
        <dbReference type="ARBA" id="ARBA00022989"/>
    </source>
</evidence>
<evidence type="ECO:0000256" key="6">
    <source>
        <dbReference type="ARBA" id="ARBA00023136"/>
    </source>
</evidence>
<dbReference type="EMBL" id="GCKF01046963">
    <property type="protein sequence ID" value="JAG93390.1"/>
    <property type="molecule type" value="Transcribed_RNA"/>
</dbReference>
<dbReference type="InterPro" id="IPR045122">
    <property type="entry name" value="Csc1-like"/>
</dbReference>
<evidence type="ECO:0000256" key="3">
    <source>
        <dbReference type="ARBA" id="ARBA00022448"/>
    </source>
</evidence>
<dbReference type="GO" id="GO:0005227">
    <property type="term" value="F:calcium-activated cation channel activity"/>
    <property type="evidence" value="ECO:0007669"/>
    <property type="project" value="InterPro"/>
</dbReference>
<reference evidence="10" key="1">
    <citation type="submission" date="2015-03" db="EMBL/GenBank/DDBJ databases">
        <title>A transcriptome of Araucaria cunninghamii, an australian fine timber species.</title>
        <authorList>
            <person name="Jing Yi C.J.Y."/>
            <person name="Yin San L.Y.S."/>
            <person name="Abdul Karim S.S."/>
            <person name="Wan Azmi N.N."/>
            <person name="Hercus R.R."/>
            <person name="Croft L.L."/>
        </authorList>
    </citation>
    <scope>NUCLEOTIDE SEQUENCE</scope>
    <source>
        <strain evidence="10">MI0301</strain>
        <tissue evidence="10">Leaf</tissue>
    </source>
</reference>
<comment type="subcellular location">
    <subcellularLocation>
        <location evidence="1">Membrane</location>
        <topology evidence="1">Multi-pass membrane protein</topology>
    </subcellularLocation>
</comment>
<proteinExistence type="inferred from homology"/>
<feature type="transmembrane region" description="Helical" evidence="7">
    <location>
        <begin position="281"/>
        <end position="303"/>
    </location>
</feature>
<sequence>MTVAALLASGGINFGLHLLLLLWYSVQRTWRSDVLDPPPSPPLLPTAPPPPTTAPPPSRGGIVQALTSDCMFDLVKGFDDYVFLRIFVVSLQIFSFASTICIFVLLPINYYGKQLDFANSPNHLLDLFTIANVENSSKRLWVHFSAVYLISGAACWCLYLEYRNIEGKRHRYFRSSPQPHHFTVLVRGIPKSQEQRMGKVVQDYFTYFLGSAYLQHRMVPRARDVPAAFVFLRTRGAAALASMIQYPANPLLWVIEPAPEPHDVNWRSLSTPYLQRLISKYVVMVAALTILFLVPVTFVQGLSQLDQLEKFFPFLKKVLTAGFVSKIITGYLPSLILQIFMYNIPPIMMWLSAKQGIVSYSGIEKSATTKVLYFTILNVFVATVLSGSAIRLINTFLSNPKDIPEQLVLAVAREGTFFITHVLTSGLTGLLLEITQFFPLIVRFFKRHFCNGIEDEVLAPFSYHREIPKVLLFGLLGFTYSVLAPLILPFLLVYFLSGIIIFLNQMLNVYSPKYETAGQYWPIVHNCTIFSLVFMQILAIGIFVLKKLPYAAGCLVPLCIITLLFNNYCTKRFIPMFSNYAAEDLIRRDNADERNLVNAYRDPQFSTDEDGNYTLLSTPEV</sequence>
<keyword evidence="3" id="KW-0813">Transport</keyword>
<dbReference type="GO" id="GO:0005886">
    <property type="term" value="C:plasma membrane"/>
    <property type="evidence" value="ECO:0007669"/>
    <property type="project" value="TreeGrafter"/>
</dbReference>
<feature type="transmembrane region" description="Helical" evidence="7">
    <location>
        <begin position="371"/>
        <end position="397"/>
    </location>
</feature>
<evidence type="ECO:0000313" key="10">
    <source>
        <dbReference type="EMBL" id="JAG93390.1"/>
    </source>
</evidence>
<dbReference type="InterPro" id="IPR032880">
    <property type="entry name" value="CSC1/OSCA1-like_N"/>
</dbReference>
<dbReference type="InterPro" id="IPR003864">
    <property type="entry name" value="CSC1/OSCA1-like_7TM"/>
</dbReference>
<feature type="transmembrane region" description="Helical" evidence="7">
    <location>
        <begin position="550"/>
        <end position="568"/>
    </location>
</feature>
<evidence type="ECO:0000259" key="9">
    <source>
        <dbReference type="Pfam" id="PF13967"/>
    </source>
</evidence>
<evidence type="ECO:0000259" key="8">
    <source>
        <dbReference type="Pfam" id="PF02714"/>
    </source>
</evidence>
<feature type="transmembrane region" description="Helical" evidence="7">
    <location>
        <begin position="140"/>
        <end position="162"/>
    </location>
</feature>
<feature type="transmembrane region" description="Helical" evidence="7">
    <location>
        <begin position="523"/>
        <end position="545"/>
    </location>
</feature>
<keyword evidence="5 7" id="KW-1133">Transmembrane helix</keyword>
<dbReference type="Pfam" id="PF13967">
    <property type="entry name" value="RSN1_TM"/>
    <property type="match status" value="1"/>
</dbReference>
<evidence type="ECO:0008006" key="11">
    <source>
        <dbReference type="Google" id="ProtNLM"/>
    </source>
</evidence>
<dbReference type="PANTHER" id="PTHR13018:SF109">
    <property type="entry name" value="CSC1-LIKE PROTEIN HYP1"/>
    <property type="match status" value="1"/>
</dbReference>
<dbReference type="AlphaFoldDB" id="A0A0D6QUI7"/>
<dbReference type="PANTHER" id="PTHR13018">
    <property type="entry name" value="PROBABLE MEMBRANE PROTEIN DUF221-RELATED"/>
    <property type="match status" value="1"/>
</dbReference>
<feature type="domain" description="CSC1/OSCA1-like N-terminal transmembrane" evidence="9">
    <location>
        <begin position="6"/>
        <end position="159"/>
    </location>
</feature>
<feature type="transmembrane region" description="Helical" evidence="7">
    <location>
        <begin position="82"/>
        <end position="106"/>
    </location>
</feature>
<evidence type="ECO:0000256" key="2">
    <source>
        <dbReference type="ARBA" id="ARBA00007779"/>
    </source>
</evidence>
<name>A0A0D6QUI7_ARACU</name>
<evidence type="ECO:0000256" key="7">
    <source>
        <dbReference type="SAM" id="Phobius"/>
    </source>
</evidence>
<protein>
    <recommendedName>
        <fullName evidence="11">CSC1/OSCA1-like 7TM region domain-containing protein</fullName>
    </recommendedName>
</protein>
<feature type="domain" description="CSC1/OSCA1-like 7TM region" evidence="8">
    <location>
        <begin position="282"/>
        <end position="543"/>
    </location>
</feature>
<feature type="transmembrane region" description="Helical" evidence="7">
    <location>
        <begin position="470"/>
        <end position="503"/>
    </location>
</feature>
<comment type="similarity">
    <text evidence="2">Belongs to the CSC1 (TC 1.A.17) family.</text>
</comment>
<evidence type="ECO:0000256" key="4">
    <source>
        <dbReference type="ARBA" id="ARBA00022692"/>
    </source>
</evidence>
<dbReference type="Pfam" id="PF02714">
    <property type="entry name" value="RSN1_7TM"/>
    <property type="match status" value="1"/>
</dbReference>
<evidence type="ECO:0000256" key="1">
    <source>
        <dbReference type="ARBA" id="ARBA00004141"/>
    </source>
</evidence>
<keyword evidence="6 7" id="KW-0472">Membrane</keyword>
<organism evidence="10">
    <name type="scientific">Araucaria cunninghamii</name>
    <name type="common">Hoop pine</name>
    <name type="synonym">Moreton Bay pine</name>
    <dbReference type="NCBI Taxonomy" id="56994"/>
    <lineage>
        <taxon>Eukaryota</taxon>
        <taxon>Viridiplantae</taxon>
        <taxon>Streptophyta</taxon>
        <taxon>Embryophyta</taxon>
        <taxon>Tracheophyta</taxon>
        <taxon>Spermatophyta</taxon>
        <taxon>Pinopsida</taxon>
        <taxon>Pinidae</taxon>
        <taxon>Conifers II</taxon>
        <taxon>Araucariales</taxon>
        <taxon>Araucariaceae</taxon>
        <taxon>Araucaria</taxon>
    </lineage>
</organism>